<gene>
    <name evidence="2" type="ORF">RU86_GL000163</name>
</gene>
<accession>A0A2A5S5Y3</accession>
<dbReference type="AlphaFoldDB" id="A0A2A5S5Y3"/>
<dbReference type="Pfam" id="PF00563">
    <property type="entry name" value="EAL"/>
    <property type="match status" value="1"/>
</dbReference>
<feature type="domain" description="EAL" evidence="1">
    <location>
        <begin position="1"/>
        <end position="240"/>
    </location>
</feature>
<name>A0A2A5S5Y3_9LACT</name>
<proteinExistence type="predicted"/>
<evidence type="ECO:0000313" key="3">
    <source>
        <dbReference type="Proteomes" id="UP000218282"/>
    </source>
</evidence>
<dbReference type="PANTHER" id="PTHR33121:SF71">
    <property type="entry name" value="OXYGEN SENSOR PROTEIN DOSP"/>
    <property type="match status" value="1"/>
</dbReference>
<organism evidence="2 3">
    <name type="scientific">Pseudolactococcus piscium</name>
    <dbReference type="NCBI Taxonomy" id="1364"/>
    <lineage>
        <taxon>Bacteria</taxon>
        <taxon>Bacillati</taxon>
        <taxon>Bacillota</taxon>
        <taxon>Bacilli</taxon>
        <taxon>Lactobacillales</taxon>
        <taxon>Streptococcaceae</taxon>
        <taxon>Pseudolactococcus</taxon>
    </lineage>
</organism>
<dbReference type="Proteomes" id="UP000218282">
    <property type="component" value="Unassembled WGS sequence"/>
</dbReference>
<dbReference type="PANTHER" id="PTHR33121">
    <property type="entry name" value="CYCLIC DI-GMP PHOSPHODIESTERASE PDEF"/>
    <property type="match status" value="1"/>
</dbReference>
<protein>
    <recommendedName>
        <fullName evidence="1">EAL domain-containing protein</fullName>
    </recommendedName>
</protein>
<dbReference type="InterPro" id="IPR001633">
    <property type="entry name" value="EAL_dom"/>
</dbReference>
<evidence type="ECO:0000313" key="2">
    <source>
        <dbReference type="EMBL" id="PCS08927.1"/>
    </source>
</evidence>
<dbReference type="SMART" id="SM00052">
    <property type="entry name" value="EAL"/>
    <property type="match status" value="1"/>
</dbReference>
<sequence length="240" mass="28085">MLMDNYNELFYLIFQPIIEIKKDKSVDIVEYEVLLRSYENDRFPNQAFNDLLVVPEKHKLFMAWYAEKINDILKENGTIYLAINIHPKQWEEPAIFDFFNKLTPFSNRIKIELTEHKDPMTSNICQRFESVYAELARFGYDFVIDDVGNGVNDIDFVIAHIEQISSIKFTILPFKKLKEETLLLFIDAWFQLAKDFNKAFIVEGIECQPFSSLLLDKGINLQQGFLFGEGKRDLVTTDGK</sequence>
<dbReference type="GO" id="GO:0071111">
    <property type="term" value="F:cyclic-guanylate-specific phosphodiesterase activity"/>
    <property type="evidence" value="ECO:0007669"/>
    <property type="project" value="InterPro"/>
</dbReference>
<dbReference type="InterPro" id="IPR035919">
    <property type="entry name" value="EAL_sf"/>
</dbReference>
<dbReference type="PROSITE" id="PS50883">
    <property type="entry name" value="EAL"/>
    <property type="match status" value="1"/>
</dbReference>
<dbReference type="EMBL" id="JXJW01000001">
    <property type="protein sequence ID" value="PCS08927.1"/>
    <property type="molecule type" value="Genomic_DNA"/>
</dbReference>
<dbReference type="SUPFAM" id="SSF141868">
    <property type="entry name" value="EAL domain-like"/>
    <property type="match status" value="1"/>
</dbReference>
<reference evidence="2 3" key="1">
    <citation type="submission" date="2014-12" db="EMBL/GenBank/DDBJ databases">
        <title>Draft genome sequences of 10 type strains of Lactococcus.</title>
        <authorList>
            <person name="Sun Z."/>
            <person name="Zhong Z."/>
            <person name="Liu W."/>
            <person name="Zhang W."/>
            <person name="Zhang H."/>
        </authorList>
    </citation>
    <scope>NUCLEOTIDE SEQUENCE [LARGE SCALE GENOMIC DNA]</scope>
    <source>
        <strain evidence="2 3">DSM 6634</strain>
    </source>
</reference>
<evidence type="ECO:0000259" key="1">
    <source>
        <dbReference type="PROSITE" id="PS50883"/>
    </source>
</evidence>
<comment type="caution">
    <text evidence="2">The sequence shown here is derived from an EMBL/GenBank/DDBJ whole genome shotgun (WGS) entry which is preliminary data.</text>
</comment>
<keyword evidence="3" id="KW-1185">Reference proteome</keyword>
<dbReference type="InterPro" id="IPR050706">
    <property type="entry name" value="Cyclic-di-GMP_PDE-like"/>
</dbReference>
<dbReference type="Gene3D" id="3.20.20.450">
    <property type="entry name" value="EAL domain"/>
    <property type="match status" value="1"/>
</dbReference>